<protein>
    <submittedName>
        <fullName evidence="1">Uncharacterized protein</fullName>
    </submittedName>
</protein>
<gene>
    <name evidence="1" type="ORF">G8N70_003182</name>
</gene>
<organism evidence="1">
    <name type="scientific">Salmonella enterica</name>
    <name type="common">Salmonella choleraesuis</name>
    <dbReference type="NCBI Taxonomy" id="28901"/>
    <lineage>
        <taxon>Bacteria</taxon>
        <taxon>Pseudomonadati</taxon>
        <taxon>Pseudomonadota</taxon>
        <taxon>Gammaproteobacteria</taxon>
        <taxon>Enterobacterales</taxon>
        <taxon>Enterobacteriaceae</taxon>
        <taxon>Salmonella</taxon>
    </lineage>
</organism>
<name>A0A744CCV1_SALER</name>
<reference evidence="1" key="2">
    <citation type="submission" date="2020-02" db="EMBL/GenBank/DDBJ databases">
        <authorList>
            <consortium name="NCBI Pathogen Detection Project"/>
        </authorList>
    </citation>
    <scope>NUCLEOTIDE SEQUENCE</scope>
    <source>
        <strain evidence="1">MA.CCC_P4</strain>
    </source>
</reference>
<comment type="caution">
    <text evidence="1">The sequence shown here is derived from an EMBL/GenBank/DDBJ whole genome shotgun (WGS) entry which is preliminary data.</text>
</comment>
<evidence type="ECO:0000313" key="1">
    <source>
        <dbReference type="EMBL" id="HAF2412844.1"/>
    </source>
</evidence>
<sequence>MPMCVSNSATRGDSLVAEFDTKITRRHEALESGGTDDALQLGEDLGNLVWQVGTVVTAVGTAAKAGVALAKAGIKISSRTQDVIKLGAQLLKAEGKGVAGATRCQEYG</sequence>
<dbReference type="EMBL" id="DAAUQJ010000006">
    <property type="protein sequence ID" value="HAF2412844.1"/>
    <property type="molecule type" value="Genomic_DNA"/>
</dbReference>
<proteinExistence type="predicted"/>
<reference evidence="1" key="1">
    <citation type="journal article" date="2018" name="Genome Biol.">
        <title>SKESA: strategic k-mer extension for scrupulous assemblies.</title>
        <authorList>
            <person name="Souvorov A."/>
            <person name="Agarwala R."/>
            <person name="Lipman D.J."/>
        </authorList>
    </citation>
    <scope>NUCLEOTIDE SEQUENCE</scope>
    <source>
        <strain evidence="1">MA.CCC_P4</strain>
    </source>
</reference>
<dbReference type="AlphaFoldDB" id="A0A744CCV1"/>
<accession>A0A744CCV1</accession>